<evidence type="ECO:0000313" key="2">
    <source>
        <dbReference type="EMBL" id="KEH26095.1"/>
    </source>
</evidence>
<dbReference type="AlphaFoldDB" id="A0A072UJS3"/>
<reference evidence="2 4" key="1">
    <citation type="journal article" date="2011" name="Nature">
        <title>The Medicago genome provides insight into the evolution of rhizobial symbioses.</title>
        <authorList>
            <person name="Young N.D."/>
            <person name="Debelle F."/>
            <person name="Oldroyd G.E."/>
            <person name="Geurts R."/>
            <person name="Cannon S.B."/>
            <person name="Udvardi M.K."/>
            <person name="Benedito V.A."/>
            <person name="Mayer K.F."/>
            <person name="Gouzy J."/>
            <person name="Schoof H."/>
            <person name="Van de Peer Y."/>
            <person name="Proost S."/>
            <person name="Cook D.R."/>
            <person name="Meyers B.C."/>
            <person name="Spannagl M."/>
            <person name="Cheung F."/>
            <person name="De Mita S."/>
            <person name="Krishnakumar V."/>
            <person name="Gundlach H."/>
            <person name="Zhou S."/>
            <person name="Mudge J."/>
            <person name="Bharti A.K."/>
            <person name="Murray J.D."/>
            <person name="Naoumkina M.A."/>
            <person name="Rosen B."/>
            <person name="Silverstein K.A."/>
            <person name="Tang H."/>
            <person name="Rombauts S."/>
            <person name="Zhao P.X."/>
            <person name="Zhou P."/>
            <person name="Barbe V."/>
            <person name="Bardou P."/>
            <person name="Bechner M."/>
            <person name="Bellec A."/>
            <person name="Berger A."/>
            <person name="Berges H."/>
            <person name="Bidwell S."/>
            <person name="Bisseling T."/>
            <person name="Choisne N."/>
            <person name="Couloux A."/>
            <person name="Denny R."/>
            <person name="Deshpande S."/>
            <person name="Dai X."/>
            <person name="Doyle J.J."/>
            <person name="Dudez A.M."/>
            <person name="Farmer A.D."/>
            <person name="Fouteau S."/>
            <person name="Franken C."/>
            <person name="Gibelin C."/>
            <person name="Gish J."/>
            <person name="Goldstein S."/>
            <person name="Gonzalez A.J."/>
            <person name="Green P.J."/>
            <person name="Hallab A."/>
            <person name="Hartog M."/>
            <person name="Hua A."/>
            <person name="Humphray S.J."/>
            <person name="Jeong D.H."/>
            <person name="Jing Y."/>
            <person name="Jocker A."/>
            <person name="Kenton S.M."/>
            <person name="Kim D.J."/>
            <person name="Klee K."/>
            <person name="Lai H."/>
            <person name="Lang C."/>
            <person name="Lin S."/>
            <person name="Macmil S.L."/>
            <person name="Magdelenat G."/>
            <person name="Matthews L."/>
            <person name="McCorrison J."/>
            <person name="Monaghan E.L."/>
            <person name="Mun J.H."/>
            <person name="Najar F.Z."/>
            <person name="Nicholson C."/>
            <person name="Noirot C."/>
            <person name="O'Bleness M."/>
            <person name="Paule C.R."/>
            <person name="Poulain J."/>
            <person name="Prion F."/>
            <person name="Qin B."/>
            <person name="Qu C."/>
            <person name="Retzel E.F."/>
            <person name="Riddle C."/>
            <person name="Sallet E."/>
            <person name="Samain S."/>
            <person name="Samson N."/>
            <person name="Sanders I."/>
            <person name="Saurat O."/>
            <person name="Scarpelli C."/>
            <person name="Schiex T."/>
            <person name="Segurens B."/>
            <person name="Severin A.J."/>
            <person name="Sherrier D.J."/>
            <person name="Shi R."/>
            <person name="Sims S."/>
            <person name="Singer S.R."/>
            <person name="Sinharoy S."/>
            <person name="Sterck L."/>
            <person name="Viollet A."/>
            <person name="Wang B.B."/>
            <person name="Wang K."/>
            <person name="Wang M."/>
            <person name="Wang X."/>
            <person name="Warfsmann J."/>
            <person name="Weissenbach J."/>
            <person name="White D.D."/>
            <person name="White J.D."/>
            <person name="Wiley G.B."/>
            <person name="Wincker P."/>
            <person name="Xing Y."/>
            <person name="Yang L."/>
            <person name="Yao Z."/>
            <person name="Ying F."/>
            <person name="Zhai J."/>
            <person name="Zhou L."/>
            <person name="Zuber A."/>
            <person name="Denarie J."/>
            <person name="Dixon R.A."/>
            <person name="May G.D."/>
            <person name="Schwartz D.C."/>
            <person name="Rogers J."/>
            <person name="Quetier F."/>
            <person name="Town C.D."/>
            <person name="Roe B.A."/>
        </authorList>
    </citation>
    <scope>NUCLEOTIDE SEQUENCE [LARGE SCALE GENOMIC DNA]</scope>
    <source>
        <strain evidence="2">A17</strain>
        <strain evidence="3 4">cv. Jemalong A17</strain>
    </source>
</reference>
<keyword evidence="4" id="KW-1185">Reference proteome</keyword>
<dbReference type="EnsemblPlants" id="KEH26095">
    <property type="protein sequence ID" value="KEH26095"/>
    <property type="gene ID" value="MTR_6g444950"/>
</dbReference>
<gene>
    <name evidence="2" type="ordered locus">MTR_6g444950</name>
</gene>
<evidence type="ECO:0000256" key="1">
    <source>
        <dbReference type="SAM" id="Phobius"/>
    </source>
</evidence>
<reference evidence="3" key="3">
    <citation type="submission" date="2015-04" db="UniProtKB">
        <authorList>
            <consortium name="EnsemblPlants"/>
        </authorList>
    </citation>
    <scope>IDENTIFICATION</scope>
    <source>
        <strain evidence="3">cv. Jemalong A17</strain>
    </source>
</reference>
<keyword evidence="1 2" id="KW-0812">Transmembrane</keyword>
<dbReference type="HOGENOM" id="CLU_1809095_0_0_1"/>
<keyword evidence="1" id="KW-1133">Transmembrane helix</keyword>
<name>A0A072UJS3_MEDTR</name>
<proteinExistence type="predicted"/>
<dbReference type="Proteomes" id="UP000002051">
    <property type="component" value="Chromosome 6"/>
</dbReference>
<organism evidence="2 4">
    <name type="scientific">Medicago truncatula</name>
    <name type="common">Barrel medic</name>
    <name type="synonym">Medicago tribuloides</name>
    <dbReference type="NCBI Taxonomy" id="3880"/>
    <lineage>
        <taxon>Eukaryota</taxon>
        <taxon>Viridiplantae</taxon>
        <taxon>Streptophyta</taxon>
        <taxon>Embryophyta</taxon>
        <taxon>Tracheophyta</taxon>
        <taxon>Spermatophyta</taxon>
        <taxon>Magnoliopsida</taxon>
        <taxon>eudicotyledons</taxon>
        <taxon>Gunneridae</taxon>
        <taxon>Pentapetalae</taxon>
        <taxon>rosids</taxon>
        <taxon>fabids</taxon>
        <taxon>Fabales</taxon>
        <taxon>Fabaceae</taxon>
        <taxon>Papilionoideae</taxon>
        <taxon>50 kb inversion clade</taxon>
        <taxon>NPAAA clade</taxon>
        <taxon>Hologalegina</taxon>
        <taxon>IRL clade</taxon>
        <taxon>Trifolieae</taxon>
        <taxon>Medicago</taxon>
    </lineage>
</organism>
<dbReference type="PaxDb" id="3880-AES69307"/>
<sequence length="143" mass="16410">MAVPHNSVNKEFEATYTFGDQTKVTTTRTDRLPSTSLHVLEEIDAEENIVDREMSKTPLLSHPYINKYTAAGIYIMVMIYGPESVILVMSIPKLLFREGNSCAVKLANMGHEIQGSIWLETLLDKLHMDFYRDRIDLPNYRFP</sequence>
<evidence type="ECO:0000313" key="3">
    <source>
        <dbReference type="EnsemblPlants" id="KEH26095"/>
    </source>
</evidence>
<dbReference type="EMBL" id="CM001222">
    <property type="protein sequence ID" value="KEH26095.1"/>
    <property type="molecule type" value="Genomic_DNA"/>
</dbReference>
<feature type="transmembrane region" description="Helical" evidence="1">
    <location>
        <begin position="68"/>
        <end position="91"/>
    </location>
</feature>
<keyword evidence="1" id="KW-0472">Membrane</keyword>
<evidence type="ECO:0000313" key="4">
    <source>
        <dbReference type="Proteomes" id="UP000002051"/>
    </source>
</evidence>
<accession>A0A072UJS3</accession>
<protein>
    <submittedName>
        <fullName evidence="2">Transmembrane protein, putative</fullName>
    </submittedName>
</protein>
<reference evidence="2 4" key="2">
    <citation type="journal article" date="2014" name="BMC Genomics">
        <title>An improved genome release (version Mt4.0) for the model legume Medicago truncatula.</title>
        <authorList>
            <person name="Tang H."/>
            <person name="Krishnakumar V."/>
            <person name="Bidwell S."/>
            <person name="Rosen B."/>
            <person name="Chan A."/>
            <person name="Zhou S."/>
            <person name="Gentzbittel L."/>
            <person name="Childs K.L."/>
            <person name="Yandell M."/>
            <person name="Gundlach H."/>
            <person name="Mayer K.F."/>
            <person name="Schwartz D.C."/>
            <person name="Town C.D."/>
        </authorList>
    </citation>
    <scope>GENOME REANNOTATION</scope>
    <source>
        <strain evidence="2">A17</strain>
        <strain evidence="3 4">cv. Jemalong A17</strain>
    </source>
</reference>